<evidence type="ECO:0000256" key="1">
    <source>
        <dbReference type="ARBA" id="ARBA00022603"/>
    </source>
</evidence>
<sequence length="520" mass="60026">MTANNGQRYRFTEAPIWELQRQYYEQLGIQAWTNDRVPQYITSNPMIATAYAEMILGVMQDRASQGHTSDTVYIVEIGAGAGRFAYHVLHELCELVDYAGRELPPFRYVMTDLAMSNVTAWQQHPKLQPYAAQGLLDFATFDGVNDTELNLFASGLTLRPGDLQQPVVVIANYFFDSIPQELLYIGDGRIYEVDVFVEYKEQETVSKDKAADKLNQISLRYEHRREPSYEREDFPYRDLVKLYQEELEDSHVLFPVAGLTLLERMDALSQSGFVLVTADKGDHLIDCFKFAEPPILTLHGSFSLTANYHAFKHVYEQKGALALFPKQHYRNINVGCIINMKNASHCDQTKLAYRRFFERFGPDEFFSLKEWFDQCLDTMGLQQIFGFWRLGGYDAEFFIHSAKRISSLLPDANEEEIEDLYHGIHRMWSTYYVMAQRYNLALDAGLILFEMDKYEDAKRYLEIAVEEEQGDVVSTVFYCLAVCSFELEQEDDGIRYLKELLKLEPDHEEAAALLEGLEQG</sequence>
<keyword evidence="1" id="KW-0489">Methyltransferase</keyword>
<keyword evidence="4" id="KW-1185">Reference proteome</keyword>
<proteinExistence type="predicted"/>
<dbReference type="InterPro" id="IPR029063">
    <property type="entry name" value="SAM-dependent_MTases_sf"/>
</dbReference>
<dbReference type="SMART" id="SM00028">
    <property type="entry name" value="TPR"/>
    <property type="match status" value="2"/>
</dbReference>
<dbReference type="Gene3D" id="1.25.40.10">
    <property type="entry name" value="Tetratricopeptide repeat domain"/>
    <property type="match status" value="1"/>
</dbReference>
<protein>
    <submittedName>
        <fullName evidence="3">Tetratricopeptide repeat protein</fullName>
    </submittedName>
</protein>
<evidence type="ECO:0000313" key="3">
    <source>
        <dbReference type="EMBL" id="MBD3920520.1"/>
    </source>
</evidence>
<reference evidence="3 4" key="1">
    <citation type="submission" date="2020-09" db="EMBL/GenBank/DDBJ databases">
        <title>Paenibacillus sp. strain PR3 16S rRNA gene Genome sequencing and assembly.</title>
        <authorList>
            <person name="Kim J."/>
        </authorList>
    </citation>
    <scope>NUCLEOTIDE SEQUENCE [LARGE SCALE GENOMIC DNA]</scope>
    <source>
        <strain evidence="3 4">PR3</strain>
    </source>
</reference>
<dbReference type="RefSeq" id="WP_191204815.1">
    <property type="nucleotide sequence ID" value="NZ_JACXZA010000004.1"/>
</dbReference>
<accession>A0ABR8MZZ1</accession>
<name>A0ABR8MZZ1_9BACL</name>
<dbReference type="Proteomes" id="UP000609346">
    <property type="component" value="Unassembled WGS sequence"/>
</dbReference>
<keyword evidence="2" id="KW-0808">Transferase</keyword>
<gene>
    <name evidence="3" type="ORF">H8B09_17285</name>
</gene>
<dbReference type="SUPFAM" id="SSF53335">
    <property type="entry name" value="S-adenosyl-L-methionine-dependent methyltransferases"/>
    <property type="match status" value="1"/>
</dbReference>
<dbReference type="InterPro" id="IPR038375">
    <property type="entry name" value="NDUFAF7_sf"/>
</dbReference>
<evidence type="ECO:0000256" key="2">
    <source>
        <dbReference type="ARBA" id="ARBA00022679"/>
    </source>
</evidence>
<dbReference type="Gene3D" id="3.40.50.12710">
    <property type="match status" value="1"/>
</dbReference>
<dbReference type="Pfam" id="PF02636">
    <property type="entry name" value="Methyltransf_28"/>
    <property type="match status" value="1"/>
</dbReference>
<evidence type="ECO:0000313" key="4">
    <source>
        <dbReference type="Proteomes" id="UP000609346"/>
    </source>
</evidence>
<dbReference type="InterPro" id="IPR011990">
    <property type="entry name" value="TPR-like_helical_dom_sf"/>
</dbReference>
<comment type="caution">
    <text evidence="3">The sequence shown here is derived from an EMBL/GenBank/DDBJ whole genome shotgun (WGS) entry which is preliminary data.</text>
</comment>
<dbReference type="SUPFAM" id="SSF48452">
    <property type="entry name" value="TPR-like"/>
    <property type="match status" value="1"/>
</dbReference>
<dbReference type="InterPro" id="IPR019734">
    <property type="entry name" value="TPR_rpt"/>
</dbReference>
<dbReference type="InterPro" id="IPR003788">
    <property type="entry name" value="NDUFAF7"/>
</dbReference>
<organism evidence="3 4">
    <name type="scientific">Paenibacillus terricola</name>
    <dbReference type="NCBI Taxonomy" id="2763503"/>
    <lineage>
        <taxon>Bacteria</taxon>
        <taxon>Bacillati</taxon>
        <taxon>Bacillota</taxon>
        <taxon>Bacilli</taxon>
        <taxon>Bacillales</taxon>
        <taxon>Paenibacillaceae</taxon>
        <taxon>Paenibacillus</taxon>
    </lineage>
</organism>
<dbReference type="EMBL" id="JACXZA010000004">
    <property type="protein sequence ID" value="MBD3920520.1"/>
    <property type="molecule type" value="Genomic_DNA"/>
</dbReference>